<protein>
    <submittedName>
        <fullName evidence="2">Acetyltransferase</fullName>
    </submittedName>
</protein>
<keyword evidence="2" id="KW-0808">Transferase</keyword>
<dbReference type="Proteomes" id="UP000308489">
    <property type="component" value="Chromosome 1"/>
</dbReference>
<dbReference type="PROSITE" id="PS51186">
    <property type="entry name" value="GNAT"/>
    <property type="match status" value="1"/>
</dbReference>
<dbReference type="Gene3D" id="3.40.630.30">
    <property type="match status" value="1"/>
</dbReference>
<organism evidence="2 3">
    <name type="scientific">Hathewaya histolytica</name>
    <name type="common">Clostridium histolyticum</name>
    <dbReference type="NCBI Taxonomy" id="1498"/>
    <lineage>
        <taxon>Bacteria</taxon>
        <taxon>Bacillati</taxon>
        <taxon>Bacillota</taxon>
        <taxon>Clostridia</taxon>
        <taxon>Eubacteriales</taxon>
        <taxon>Clostridiaceae</taxon>
        <taxon>Hathewaya</taxon>
    </lineage>
</organism>
<accession>A0A4U9QVY4</accession>
<evidence type="ECO:0000313" key="2">
    <source>
        <dbReference type="EMBL" id="VTQ82775.1"/>
    </source>
</evidence>
<evidence type="ECO:0000259" key="1">
    <source>
        <dbReference type="PROSITE" id="PS51186"/>
    </source>
</evidence>
<dbReference type="OrthoDB" id="5291446at2"/>
<keyword evidence="3" id="KW-1185">Reference proteome</keyword>
<dbReference type="AlphaFoldDB" id="A0A4U9QVY4"/>
<dbReference type="InterPro" id="IPR016181">
    <property type="entry name" value="Acyl_CoA_acyltransferase"/>
</dbReference>
<dbReference type="SUPFAM" id="SSF55729">
    <property type="entry name" value="Acyl-CoA N-acyltransferases (Nat)"/>
    <property type="match status" value="1"/>
</dbReference>
<dbReference type="EMBL" id="LR590481">
    <property type="protein sequence ID" value="VTQ82775.1"/>
    <property type="molecule type" value="Genomic_DNA"/>
</dbReference>
<dbReference type="RefSeq" id="WP_138209061.1">
    <property type="nucleotide sequence ID" value="NZ_CBCRUQ010000010.1"/>
</dbReference>
<dbReference type="GO" id="GO:0016747">
    <property type="term" value="F:acyltransferase activity, transferring groups other than amino-acyl groups"/>
    <property type="evidence" value="ECO:0007669"/>
    <property type="project" value="InterPro"/>
</dbReference>
<dbReference type="KEGG" id="hhw:NCTC503_00238"/>
<reference evidence="2 3" key="1">
    <citation type="submission" date="2019-05" db="EMBL/GenBank/DDBJ databases">
        <authorList>
            <consortium name="Pathogen Informatics"/>
        </authorList>
    </citation>
    <scope>NUCLEOTIDE SEQUENCE [LARGE SCALE GENOMIC DNA]</scope>
    <source>
        <strain evidence="2 3">NCTC503</strain>
    </source>
</reference>
<proteinExistence type="predicted"/>
<dbReference type="InterPro" id="IPR000182">
    <property type="entry name" value="GNAT_dom"/>
</dbReference>
<name>A0A4U9QVY4_HATHI</name>
<feature type="domain" description="N-acetyltransferase" evidence="1">
    <location>
        <begin position="2"/>
        <end position="152"/>
    </location>
</feature>
<sequence length="385" mass="45382">MEGPRSAKKDEFSKVLELINHVFRISRGHKPTMQQEFPLLINENNTDNMIVMLDEDTCISTVNYMHEDILIQGTRVNGASIGGVCTLEDYRKFGYSSRILDKVEEKMFNEKVDFTLISGERSLYRRRGCKVVKNFYNYSLHPKKEEMDFQLVPYENWHLLHMVDMYNSKSTRYCRSLEEFKTLLHSATIPWGNFSYRKYTILGKEGGFHFEQGIKVLGYIVVRIMSEEADKYGEVVEAAGNSHMLSKAFRNIANDLYLSRITYNVHLRDREAYLYDYDKITFGNMGGTVKIINFKNFMENLRPLFYQYEEKSIVDNMEFYEESNQCIFKYKEEILKIEDKEAITNLVFAGPMAEKLNYKDVPTIEKFIKVNFPIPFVWPYNLNYQ</sequence>
<dbReference type="Pfam" id="PF13527">
    <property type="entry name" value="Acetyltransf_9"/>
    <property type="match status" value="1"/>
</dbReference>
<gene>
    <name evidence="2" type="ORF">NCTC503_00238</name>
</gene>
<evidence type="ECO:0000313" key="3">
    <source>
        <dbReference type="Proteomes" id="UP000308489"/>
    </source>
</evidence>